<dbReference type="EMBL" id="KQ978658">
    <property type="protein sequence ID" value="KYN29404.1"/>
    <property type="molecule type" value="Genomic_DNA"/>
</dbReference>
<evidence type="ECO:0000313" key="2">
    <source>
        <dbReference type="Proteomes" id="UP000078492"/>
    </source>
</evidence>
<name>A0A151JQ92_9HYME</name>
<reference evidence="1 2" key="1">
    <citation type="submission" date="2015-09" db="EMBL/GenBank/DDBJ databases">
        <title>Trachymyrmex cornetzi WGS genome.</title>
        <authorList>
            <person name="Nygaard S."/>
            <person name="Hu H."/>
            <person name="Boomsma J."/>
            <person name="Zhang G."/>
        </authorList>
    </citation>
    <scope>NUCLEOTIDE SEQUENCE [LARGE SCALE GENOMIC DNA]</scope>
    <source>
        <strain evidence="1">Tcor2-1</strain>
        <tissue evidence="1">Whole body</tissue>
    </source>
</reference>
<organism evidence="1 2">
    <name type="scientific">Trachymyrmex cornetzi</name>
    <dbReference type="NCBI Taxonomy" id="471704"/>
    <lineage>
        <taxon>Eukaryota</taxon>
        <taxon>Metazoa</taxon>
        <taxon>Ecdysozoa</taxon>
        <taxon>Arthropoda</taxon>
        <taxon>Hexapoda</taxon>
        <taxon>Insecta</taxon>
        <taxon>Pterygota</taxon>
        <taxon>Neoptera</taxon>
        <taxon>Endopterygota</taxon>
        <taxon>Hymenoptera</taxon>
        <taxon>Apocrita</taxon>
        <taxon>Aculeata</taxon>
        <taxon>Formicoidea</taxon>
        <taxon>Formicidae</taxon>
        <taxon>Myrmicinae</taxon>
        <taxon>Trachymyrmex</taxon>
    </lineage>
</organism>
<proteinExistence type="predicted"/>
<dbReference type="STRING" id="471704.A0A151JQ92"/>
<sequence>MNNAVFGKTMENVRNYVDVRLLTRWDGRYGAEVIIAKPNFQSRSFFREIRCDNIYDIMKGDINKFDSNDYTID</sequence>
<keyword evidence="2" id="KW-1185">Reference proteome</keyword>
<dbReference type="AlphaFoldDB" id="A0A151JQ92"/>
<evidence type="ECO:0000313" key="1">
    <source>
        <dbReference type="EMBL" id="KYN29404.1"/>
    </source>
</evidence>
<protein>
    <submittedName>
        <fullName evidence="1">Uncharacterized protein</fullName>
    </submittedName>
</protein>
<gene>
    <name evidence="1" type="ORF">ALC57_01154</name>
</gene>
<accession>A0A151JQ92</accession>
<dbReference type="Proteomes" id="UP000078492">
    <property type="component" value="Unassembled WGS sequence"/>
</dbReference>